<dbReference type="PANTHER" id="PTHR33116">
    <property type="entry name" value="REVERSE TRANSCRIPTASE ZINC-BINDING DOMAIN-CONTAINING PROTEIN-RELATED-RELATED"/>
    <property type="match status" value="1"/>
</dbReference>
<dbReference type="PANTHER" id="PTHR33116:SF78">
    <property type="entry name" value="OS12G0587133 PROTEIN"/>
    <property type="match status" value="1"/>
</dbReference>
<protein>
    <submittedName>
        <fullName evidence="1">Uncharacterized protein</fullName>
    </submittedName>
</protein>
<evidence type="ECO:0000313" key="1">
    <source>
        <dbReference type="EMBL" id="GMJ16258.1"/>
    </source>
</evidence>
<organism evidence="1 2">
    <name type="scientific">Hibiscus trionum</name>
    <name type="common">Flower of an hour</name>
    <dbReference type="NCBI Taxonomy" id="183268"/>
    <lineage>
        <taxon>Eukaryota</taxon>
        <taxon>Viridiplantae</taxon>
        <taxon>Streptophyta</taxon>
        <taxon>Embryophyta</taxon>
        <taxon>Tracheophyta</taxon>
        <taxon>Spermatophyta</taxon>
        <taxon>Magnoliopsida</taxon>
        <taxon>eudicotyledons</taxon>
        <taxon>Gunneridae</taxon>
        <taxon>Pentapetalae</taxon>
        <taxon>rosids</taxon>
        <taxon>malvids</taxon>
        <taxon>Malvales</taxon>
        <taxon>Malvaceae</taxon>
        <taxon>Malvoideae</taxon>
        <taxon>Hibiscus</taxon>
    </lineage>
</organism>
<keyword evidence="2" id="KW-1185">Reference proteome</keyword>
<dbReference type="EMBL" id="BSYR01000153">
    <property type="protein sequence ID" value="GMJ16258.1"/>
    <property type="molecule type" value="Genomic_DNA"/>
</dbReference>
<dbReference type="Proteomes" id="UP001165190">
    <property type="component" value="Unassembled WGS sequence"/>
</dbReference>
<reference evidence="1" key="1">
    <citation type="submission" date="2023-05" db="EMBL/GenBank/DDBJ databases">
        <title>Genome and transcriptome analyses reveal genes involved in the formation of fine ridges on petal epidermal cells in Hibiscus trionum.</title>
        <authorList>
            <person name="Koshimizu S."/>
            <person name="Masuda S."/>
            <person name="Ishii T."/>
            <person name="Shirasu K."/>
            <person name="Hoshino A."/>
            <person name="Arita M."/>
        </authorList>
    </citation>
    <scope>NUCLEOTIDE SEQUENCE</scope>
    <source>
        <strain evidence="1">Hamamatsu line</strain>
    </source>
</reference>
<evidence type="ECO:0000313" key="2">
    <source>
        <dbReference type="Proteomes" id="UP001165190"/>
    </source>
</evidence>
<comment type="caution">
    <text evidence="1">The sequence shown here is derived from an EMBL/GenBank/DDBJ whole genome shotgun (WGS) entry which is preliminary data.</text>
</comment>
<dbReference type="OrthoDB" id="957631at2759"/>
<name>A0A9W7JMB5_HIBTR</name>
<sequence>MGHVESRVNQQGPPCKAKYSWVTDSEAVAWLREPTGAVAKASLHRAIVTAYGPEPGGEMPLEPRASWFSPKCVEAQLSLKYRGLPLVSTRLRHSGCLPLLDKFNRRISNWKRRLLSYAGRMELISSVLVSLHIYWSSAFRLPEKILKSISLSIRDFFWSDPEPT</sequence>
<dbReference type="AlphaFoldDB" id="A0A9W7JMB5"/>
<accession>A0A9W7JMB5</accession>
<proteinExistence type="predicted"/>
<gene>
    <name evidence="1" type="ORF">HRI_005295000</name>
</gene>